<keyword evidence="3" id="KW-1185">Reference proteome</keyword>
<dbReference type="EMBL" id="BFAD01000003">
    <property type="protein sequence ID" value="GBE80442.1"/>
    <property type="molecule type" value="Genomic_DNA"/>
</dbReference>
<sequence length="142" mass="15183">MQPQFSPSIELAVPPLSAQGLLLSSSDEHVVHHPPIDSSATLLPPSFIPTPTPAKPTTSTSKPTATPAFLQNSAAVHEELSTQLAQMATQLKRNALHFSGSLEADKAIIVAAQEKIERNHEVTLIRERGHLRVIGGKTLSTT</sequence>
<dbReference type="STRING" id="139825.A0A401GE34"/>
<protein>
    <submittedName>
        <fullName evidence="2">Uncharacterized protein</fullName>
    </submittedName>
</protein>
<dbReference type="RefSeq" id="XP_027611355.1">
    <property type="nucleotide sequence ID" value="XM_027755554.1"/>
</dbReference>
<dbReference type="CDD" id="cd15860">
    <property type="entry name" value="SNARE_USE1"/>
    <property type="match status" value="1"/>
</dbReference>
<organism evidence="2 3">
    <name type="scientific">Sparassis crispa</name>
    <dbReference type="NCBI Taxonomy" id="139825"/>
    <lineage>
        <taxon>Eukaryota</taxon>
        <taxon>Fungi</taxon>
        <taxon>Dikarya</taxon>
        <taxon>Basidiomycota</taxon>
        <taxon>Agaricomycotina</taxon>
        <taxon>Agaricomycetes</taxon>
        <taxon>Polyporales</taxon>
        <taxon>Sparassidaceae</taxon>
        <taxon>Sparassis</taxon>
    </lineage>
</organism>
<reference evidence="2 3" key="1">
    <citation type="journal article" date="2018" name="Sci. Rep.">
        <title>Genome sequence of the cauliflower mushroom Sparassis crispa (Hanabiratake) and its association with beneficial usage.</title>
        <authorList>
            <person name="Kiyama R."/>
            <person name="Furutani Y."/>
            <person name="Kawaguchi K."/>
            <person name="Nakanishi T."/>
        </authorList>
    </citation>
    <scope>NUCLEOTIDE SEQUENCE [LARGE SCALE GENOMIC DNA]</scope>
</reference>
<dbReference type="GeneID" id="38777359"/>
<comment type="caution">
    <text evidence="2">The sequence shown here is derived from an EMBL/GenBank/DDBJ whole genome shotgun (WGS) entry which is preliminary data.</text>
</comment>
<gene>
    <name evidence="2" type="ORF">SCP_0301570</name>
</gene>
<proteinExistence type="predicted"/>
<accession>A0A401GE34</accession>
<evidence type="ECO:0000313" key="2">
    <source>
        <dbReference type="EMBL" id="GBE80442.1"/>
    </source>
</evidence>
<dbReference type="InParanoid" id="A0A401GE34"/>
<name>A0A401GE34_9APHY</name>
<dbReference type="AlphaFoldDB" id="A0A401GE34"/>
<evidence type="ECO:0000256" key="1">
    <source>
        <dbReference type="SAM" id="MobiDB-lite"/>
    </source>
</evidence>
<feature type="compositionally biased region" description="Low complexity" evidence="1">
    <location>
        <begin position="55"/>
        <end position="65"/>
    </location>
</feature>
<evidence type="ECO:0000313" key="3">
    <source>
        <dbReference type="Proteomes" id="UP000287166"/>
    </source>
</evidence>
<dbReference type="OrthoDB" id="4506189at2759"/>
<feature type="region of interest" description="Disordered" evidence="1">
    <location>
        <begin position="33"/>
        <end position="65"/>
    </location>
</feature>
<dbReference type="Proteomes" id="UP000287166">
    <property type="component" value="Unassembled WGS sequence"/>
</dbReference>